<keyword evidence="3 10" id="KW-0812">Transmembrane</keyword>
<dbReference type="AlphaFoldDB" id="A0A5C3F2Q7"/>
<dbReference type="GO" id="GO:0015031">
    <property type="term" value="P:protein transport"/>
    <property type="evidence" value="ECO:0007669"/>
    <property type="project" value="UniProtKB-KW"/>
</dbReference>
<keyword evidence="6" id="KW-0333">Golgi apparatus</keyword>
<dbReference type="InterPro" id="IPR039899">
    <property type="entry name" value="BET1_SNARE"/>
</dbReference>
<keyword evidence="4" id="KW-0653">Protein transport</keyword>
<sequence>MNRRAGAVDRHALLSSGAYPSSSRAAGLGAYRTASPFEQPYGAPPQPTSSHQHPFQAPAGSTPNYETSDPYAEYGNHVGAPKKEPPNTTGANGGLLGRMAAYASQRTAEDLEEQNDQRLEGLSARVKMLKDITTGIGNEVREGTKDMGALGEAFSNTSAFLGGTMSRMNRMAQRQSGWFCNMMLFLLFCTWIFVSGPDKAEARSK</sequence>
<protein>
    <submittedName>
        <fullName evidence="12">Related to BET1 - Type II membrane protein required for vesicular transport between ER and Golgi</fullName>
    </submittedName>
</protein>
<comment type="subcellular location">
    <subcellularLocation>
        <location evidence="8">Endomembrane system</location>
        <topology evidence="8">Single-pass type IV membrane protein</topology>
    </subcellularLocation>
    <subcellularLocation>
        <location evidence="1">Golgi apparatus membrane</location>
    </subcellularLocation>
</comment>
<reference evidence="12 13" key="1">
    <citation type="submission" date="2018-03" db="EMBL/GenBank/DDBJ databases">
        <authorList>
            <person name="Guldener U."/>
        </authorList>
    </citation>
    <scope>NUCLEOTIDE SEQUENCE [LARGE SCALE GENOMIC DNA]</scope>
    <source>
        <strain evidence="12 13">DAOM196992</strain>
    </source>
</reference>
<dbReference type="CDD" id="cd15853">
    <property type="entry name" value="SNARE_Bet1"/>
    <property type="match status" value="1"/>
</dbReference>
<keyword evidence="2" id="KW-0813">Transport</keyword>
<evidence type="ECO:0000256" key="5">
    <source>
        <dbReference type="ARBA" id="ARBA00022989"/>
    </source>
</evidence>
<keyword evidence="7 10" id="KW-0472">Membrane</keyword>
<feature type="compositionally biased region" description="Basic and acidic residues" evidence="9">
    <location>
        <begin position="1"/>
        <end position="12"/>
    </location>
</feature>
<evidence type="ECO:0000256" key="9">
    <source>
        <dbReference type="SAM" id="MobiDB-lite"/>
    </source>
</evidence>
<dbReference type="SMART" id="SM00397">
    <property type="entry name" value="t_SNARE"/>
    <property type="match status" value="1"/>
</dbReference>
<dbReference type="GO" id="GO:0000139">
    <property type="term" value="C:Golgi membrane"/>
    <property type="evidence" value="ECO:0007669"/>
    <property type="project" value="UniProtKB-SubCell"/>
</dbReference>
<feature type="region of interest" description="Disordered" evidence="9">
    <location>
        <begin position="1"/>
        <end position="95"/>
    </location>
</feature>
<gene>
    <name evidence="12" type="ORF">PSFLO_04080</name>
</gene>
<dbReference type="InterPro" id="IPR000727">
    <property type="entry name" value="T_SNARE_dom"/>
</dbReference>
<evidence type="ECO:0000256" key="8">
    <source>
        <dbReference type="ARBA" id="ARBA00046280"/>
    </source>
</evidence>
<organism evidence="12 13">
    <name type="scientific">Pseudozyma flocculosa</name>
    <dbReference type="NCBI Taxonomy" id="84751"/>
    <lineage>
        <taxon>Eukaryota</taxon>
        <taxon>Fungi</taxon>
        <taxon>Dikarya</taxon>
        <taxon>Basidiomycota</taxon>
        <taxon>Ustilaginomycotina</taxon>
        <taxon>Ustilaginomycetes</taxon>
        <taxon>Ustilaginales</taxon>
        <taxon>Ustilaginaceae</taxon>
        <taxon>Pseudozyma</taxon>
    </lineage>
</organism>
<evidence type="ECO:0000256" key="7">
    <source>
        <dbReference type="ARBA" id="ARBA00023136"/>
    </source>
</evidence>
<evidence type="ECO:0000256" key="10">
    <source>
        <dbReference type="SAM" id="Phobius"/>
    </source>
</evidence>
<evidence type="ECO:0000256" key="1">
    <source>
        <dbReference type="ARBA" id="ARBA00004394"/>
    </source>
</evidence>
<dbReference type="SUPFAM" id="SSF58038">
    <property type="entry name" value="SNARE fusion complex"/>
    <property type="match status" value="1"/>
</dbReference>
<dbReference type="PROSITE" id="PS50192">
    <property type="entry name" value="T_SNARE"/>
    <property type="match status" value="1"/>
</dbReference>
<dbReference type="Proteomes" id="UP000323386">
    <property type="component" value="Unassembled WGS sequence"/>
</dbReference>
<feature type="compositionally biased region" description="Polar residues" evidence="9">
    <location>
        <begin position="48"/>
        <end position="67"/>
    </location>
</feature>
<keyword evidence="5 10" id="KW-1133">Transmembrane helix</keyword>
<dbReference type="Gene3D" id="1.20.5.110">
    <property type="match status" value="1"/>
</dbReference>
<evidence type="ECO:0000256" key="6">
    <source>
        <dbReference type="ARBA" id="ARBA00023034"/>
    </source>
</evidence>
<evidence type="ECO:0000313" key="13">
    <source>
        <dbReference type="Proteomes" id="UP000323386"/>
    </source>
</evidence>
<dbReference type="PANTHER" id="PTHR12791">
    <property type="entry name" value="GOLGI SNARE BET1-RELATED"/>
    <property type="match status" value="1"/>
</dbReference>
<evidence type="ECO:0000259" key="11">
    <source>
        <dbReference type="PROSITE" id="PS50192"/>
    </source>
</evidence>
<evidence type="ECO:0000256" key="4">
    <source>
        <dbReference type="ARBA" id="ARBA00022927"/>
    </source>
</evidence>
<evidence type="ECO:0000313" key="12">
    <source>
        <dbReference type="EMBL" id="SPO38602.1"/>
    </source>
</evidence>
<dbReference type="OrthoDB" id="261831at2759"/>
<feature type="domain" description="T-SNARE coiled-coil homology" evidence="11">
    <location>
        <begin position="109"/>
        <end position="171"/>
    </location>
</feature>
<name>A0A5C3F2Q7_9BASI</name>
<accession>A0A5C3F2Q7</accession>
<evidence type="ECO:0000256" key="2">
    <source>
        <dbReference type="ARBA" id="ARBA00022448"/>
    </source>
</evidence>
<dbReference type="FunFam" id="1.20.5.110:FF:000057">
    <property type="entry name" value="SNARE complex subunit (Bet1), putative"/>
    <property type="match status" value="1"/>
</dbReference>
<proteinExistence type="predicted"/>
<feature type="transmembrane region" description="Helical" evidence="10">
    <location>
        <begin position="176"/>
        <end position="194"/>
    </location>
</feature>
<keyword evidence="13" id="KW-1185">Reference proteome</keyword>
<evidence type="ECO:0000256" key="3">
    <source>
        <dbReference type="ARBA" id="ARBA00022692"/>
    </source>
</evidence>
<dbReference type="EMBL" id="OOIP01000010">
    <property type="protein sequence ID" value="SPO38602.1"/>
    <property type="molecule type" value="Genomic_DNA"/>
</dbReference>